<organism evidence="2">
    <name type="scientific">marine sediment metagenome</name>
    <dbReference type="NCBI Taxonomy" id="412755"/>
    <lineage>
        <taxon>unclassified sequences</taxon>
        <taxon>metagenomes</taxon>
        <taxon>ecological metagenomes</taxon>
    </lineage>
</organism>
<keyword evidence="1" id="KW-1133">Transmembrane helix</keyword>
<feature type="transmembrane region" description="Helical" evidence="1">
    <location>
        <begin position="48"/>
        <end position="64"/>
    </location>
</feature>
<evidence type="ECO:0000313" key="2">
    <source>
        <dbReference type="EMBL" id="KKL66874.1"/>
    </source>
</evidence>
<name>A0A0F9DYS2_9ZZZZ</name>
<dbReference type="AlphaFoldDB" id="A0A0F9DYS2"/>
<keyword evidence="1" id="KW-0812">Transmembrane</keyword>
<reference evidence="2" key="1">
    <citation type="journal article" date="2015" name="Nature">
        <title>Complex archaea that bridge the gap between prokaryotes and eukaryotes.</title>
        <authorList>
            <person name="Spang A."/>
            <person name="Saw J.H."/>
            <person name="Jorgensen S.L."/>
            <person name="Zaremba-Niedzwiedzka K."/>
            <person name="Martijn J."/>
            <person name="Lind A.E."/>
            <person name="van Eijk R."/>
            <person name="Schleper C."/>
            <person name="Guy L."/>
            <person name="Ettema T.J."/>
        </authorList>
    </citation>
    <scope>NUCLEOTIDE SEQUENCE</scope>
</reference>
<feature type="non-terminal residue" evidence="2">
    <location>
        <position position="1"/>
    </location>
</feature>
<accession>A0A0F9DYS2</accession>
<dbReference type="EMBL" id="LAZR01027066">
    <property type="protein sequence ID" value="KKL66874.1"/>
    <property type="molecule type" value="Genomic_DNA"/>
</dbReference>
<evidence type="ECO:0000256" key="1">
    <source>
        <dbReference type="SAM" id="Phobius"/>
    </source>
</evidence>
<sequence>HLIAKRSFLWNVLSPTKQCFYSLSFGLISSFGMFFLKLPIKRLPSNSIIILSQILFIVLGIYFIKRTLCEVS</sequence>
<feature type="transmembrane region" description="Helical" evidence="1">
    <location>
        <begin position="20"/>
        <end position="36"/>
    </location>
</feature>
<protein>
    <submittedName>
        <fullName evidence="2">Uncharacterized protein</fullName>
    </submittedName>
</protein>
<keyword evidence="1" id="KW-0472">Membrane</keyword>
<proteinExistence type="predicted"/>
<comment type="caution">
    <text evidence="2">The sequence shown here is derived from an EMBL/GenBank/DDBJ whole genome shotgun (WGS) entry which is preliminary data.</text>
</comment>
<gene>
    <name evidence="2" type="ORF">LCGC14_2140640</name>
</gene>